<feature type="domain" description="Exodeoxyribonuclease X-like C-terminal" evidence="1">
    <location>
        <begin position="123"/>
        <end position="143"/>
    </location>
</feature>
<reference evidence="2" key="1">
    <citation type="journal article" date="2021" name="Proc. Natl. Acad. Sci. U.S.A.">
        <title>A Catalog of Tens of Thousands of Viruses from Human Metagenomes Reveals Hidden Associations with Chronic Diseases.</title>
        <authorList>
            <person name="Tisza M.J."/>
            <person name="Buck C.B."/>
        </authorList>
    </citation>
    <scope>NUCLEOTIDE SEQUENCE</scope>
    <source>
        <strain evidence="2">Ctgsk7</strain>
    </source>
</reference>
<evidence type="ECO:0000259" key="1">
    <source>
        <dbReference type="Pfam" id="PF20600"/>
    </source>
</evidence>
<protein>
    <recommendedName>
        <fullName evidence="1">Exodeoxyribonuclease X-like C-terminal domain-containing protein</fullName>
    </recommendedName>
</protein>
<organism evidence="2">
    <name type="scientific">Myoviridae sp. ctgsk7</name>
    <dbReference type="NCBI Taxonomy" id="2825151"/>
    <lineage>
        <taxon>Viruses</taxon>
        <taxon>Duplodnaviria</taxon>
        <taxon>Heunggongvirae</taxon>
        <taxon>Uroviricota</taxon>
        <taxon>Caudoviricetes</taxon>
    </lineage>
</organism>
<dbReference type="EMBL" id="BK015533">
    <property type="protein sequence ID" value="DAE11473.1"/>
    <property type="molecule type" value="Genomic_DNA"/>
</dbReference>
<evidence type="ECO:0000313" key="2">
    <source>
        <dbReference type="EMBL" id="DAE11473.1"/>
    </source>
</evidence>
<dbReference type="Pfam" id="PF20600">
    <property type="entry name" value="ExoX-like_C"/>
    <property type="match status" value="1"/>
</dbReference>
<sequence>MNFSTSSTFCIFAVGKITRNLKIGIMRKIGFANKMFTLWEVTVLPQYTQFGTATVHTSDLVHNGYLQNICISESKCRELYPDFDKMFDETLRGKSQSFDVSTNDTEADWCGNGYSMVRTFIRGKYEGLSIDEVFNIDPSYLVWFRDFMNVAGNRYNEILKVNIEKFEPLKVWEEKKFNENLLALNKAFERCNTEDEFEISFIAENNPRSPEDCNSFYMTKVETSTGEIMNWKDPNCLMHKKFFEFDYSQLSLRDCYEDMNIYYLKLNGKNKIVKNREVTLRVKKTSERVEERQLSEYFKVIEVLNIKSVKK</sequence>
<accession>A0A8S5PXZ8</accession>
<dbReference type="InterPro" id="IPR046768">
    <property type="entry name" value="ExoX-like_C"/>
</dbReference>
<proteinExistence type="predicted"/>
<name>A0A8S5PXZ8_9CAUD</name>